<sequence>MDWLFDCLRVMLGPDVSPLWDEYFDQIMKDGELFPLEKNSRTGLADVVRLTQPRPSEAANGGRAVAQPFVGPPGTLFASGLMFGTSLHQHQKPKIRSVPPHRSPPPLALFSFVPSFPGRALPTEDYGLTVTPPGNCVQPINQQDGGTRGTLRAATRHFLNLGFRVDLLSMVFRVGLQARAGLASDRISSR</sequence>
<comment type="caution">
    <text evidence="1">The sequence shown here is derived from an EMBL/GenBank/DDBJ whole genome shotgun (WGS) entry which is preliminary data.</text>
</comment>
<dbReference type="Proteomes" id="UP000541558">
    <property type="component" value="Unassembled WGS sequence"/>
</dbReference>
<dbReference type="AlphaFoldDB" id="A0A8H5BTB6"/>
<gene>
    <name evidence="1" type="ORF">D9611_013488</name>
</gene>
<proteinExistence type="predicted"/>
<accession>A0A8H5BTB6</accession>
<keyword evidence="2" id="KW-1185">Reference proteome</keyword>
<protein>
    <submittedName>
        <fullName evidence="1">Uncharacterized protein</fullName>
    </submittedName>
</protein>
<evidence type="ECO:0000313" key="2">
    <source>
        <dbReference type="Proteomes" id="UP000541558"/>
    </source>
</evidence>
<organism evidence="1 2">
    <name type="scientific">Ephemerocybe angulata</name>
    <dbReference type="NCBI Taxonomy" id="980116"/>
    <lineage>
        <taxon>Eukaryota</taxon>
        <taxon>Fungi</taxon>
        <taxon>Dikarya</taxon>
        <taxon>Basidiomycota</taxon>
        <taxon>Agaricomycotina</taxon>
        <taxon>Agaricomycetes</taxon>
        <taxon>Agaricomycetidae</taxon>
        <taxon>Agaricales</taxon>
        <taxon>Agaricineae</taxon>
        <taxon>Psathyrellaceae</taxon>
        <taxon>Ephemerocybe</taxon>
    </lineage>
</organism>
<dbReference type="EMBL" id="JAACJK010000124">
    <property type="protein sequence ID" value="KAF5328980.1"/>
    <property type="molecule type" value="Genomic_DNA"/>
</dbReference>
<name>A0A8H5BTB6_9AGAR</name>
<reference evidence="1 2" key="1">
    <citation type="journal article" date="2020" name="ISME J.">
        <title>Uncovering the hidden diversity of litter-decomposition mechanisms in mushroom-forming fungi.</title>
        <authorList>
            <person name="Floudas D."/>
            <person name="Bentzer J."/>
            <person name="Ahren D."/>
            <person name="Johansson T."/>
            <person name="Persson P."/>
            <person name="Tunlid A."/>
        </authorList>
    </citation>
    <scope>NUCLEOTIDE SEQUENCE [LARGE SCALE GENOMIC DNA]</scope>
    <source>
        <strain evidence="1 2">CBS 175.51</strain>
    </source>
</reference>
<evidence type="ECO:0000313" key="1">
    <source>
        <dbReference type="EMBL" id="KAF5328980.1"/>
    </source>
</evidence>